<dbReference type="OrthoDB" id="9182871at2"/>
<dbReference type="AlphaFoldDB" id="A0A2W1K720"/>
<gene>
    <name evidence="1" type="ORF">DN052_05750</name>
</gene>
<dbReference type="PANTHER" id="PTHR38436:SF1">
    <property type="entry name" value="ESTER CYCLASE"/>
    <property type="match status" value="1"/>
</dbReference>
<dbReference type="PANTHER" id="PTHR38436">
    <property type="entry name" value="POLYKETIDE CYCLASE SNOAL-LIKE DOMAIN"/>
    <property type="match status" value="1"/>
</dbReference>
<dbReference type="Pfam" id="PF07366">
    <property type="entry name" value="SnoaL"/>
    <property type="match status" value="1"/>
</dbReference>
<dbReference type="RefSeq" id="WP_009567635.1">
    <property type="nucleotide sequence ID" value="NZ_AP025160.1"/>
</dbReference>
<dbReference type="InterPro" id="IPR032710">
    <property type="entry name" value="NTF2-like_dom_sf"/>
</dbReference>
<dbReference type="InterPro" id="IPR009959">
    <property type="entry name" value="Cyclase_SnoaL-like"/>
</dbReference>
<evidence type="ECO:0000313" key="2">
    <source>
        <dbReference type="Proteomes" id="UP000248886"/>
    </source>
</evidence>
<dbReference type="Proteomes" id="UP000248886">
    <property type="component" value="Unassembled WGS sequence"/>
</dbReference>
<dbReference type="GeneID" id="65279866"/>
<dbReference type="Gene3D" id="3.10.450.50">
    <property type="match status" value="1"/>
</dbReference>
<sequence>MSISSKAKEILTQFTREVWSEGNIEASDKYIAPKYTVLHDPGDPWEGRELDVAGYKERVKTLRAAFPDQCFDIQGLFADGDAVVMTWLWTATHKEDIPGFPSTGKQIKMSGATVYYFDGNRLTGHWQITDRLGVYQQLRQAAAGA</sequence>
<dbReference type="SMR" id="A0A2W1K720"/>
<accession>A0A2W1K720</accession>
<dbReference type="SUPFAM" id="SSF54427">
    <property type="entry name" value="NTF2-like"/>
    <property type="match status" value="1"/>
</dbReference>
<name>A0A2W1K720_ACIFR</name>
<dbReference type="GO" id="GO:0030638">
    <property type="term" value="P:polyketide metabolic process"/>
    <property type="evidence" value="ECO:0007669"/>
    <property type="project" value="InterPro"/>
</dbReference>
<protein>
    <submittedName>
        <fullName evidence="1">Ester cyclase</fullName>
    </submittedName>
</protein>
<dbReference type="OMA" id="AYPDIQW"/>
<organism evidence="1 2">
    <name type="scientific">Acidithiobacillus ferrooxidans</name>
    <name type="common">Thiobacillus ferrooxidans</name>
    <dbReference type="NCBI Taxonomy" id="920"/>
    <lineage>
        <taxon>Bacteria</taxon>
        <taxon>Pseudomonadati</taxon>
        <taxon>Pseudomonadota</taxon>
        <taxon>Acidithiobacillia</taxon>
        <taxon>Acidithiobacillales</taxon>
        <taxon>Acidithiobacillaceae</taxon>
        <taxon>Acidithiobacillus</taxon>
    </lineage>
</organism>
<evidence type="ECO:0000313" key="1">
    <source>
        <dbReference type="EMBL" id="PZD82513.1"/>
    </source>
</evidence>
<comment type="caution">
    <text evidence="1">The sequence shown here is derived from an EMBL/GenBank/DDBJ whole genome shotgun (WGS) entry which is preliminary data.</text>
</comment>
<dbReference type="EMBL" id="QKQP01000001">
    <property type="protein sequence ID" value="PZD82513.1"/>
    <property type="molecule type" value="Genomic_DNA"/>
</dbReference>
<reference evidence="1 2" key="1">
    <citation type="submission" date="2018-06" db="EMBL/GenBank/DDBJ databases">
        <title>Draft sequence of Acidithiobacillus ferrooxidans CCM 4253.</title>
        <authorList>
            <person name="Moya-Beltran A."/>
            <person name="Castro M."/>
            <person name="Covarrubias P.C."/>
            <person name="Issotta F."/>
            <person name="Janiczek O."/>
            <person name="Mandl M."/>
            <person name="Kucera J."/>
            <person name="Quatrini R."/>
        </authorList>
    </citation>
    <scope>NUCLEOTIDE SEQUENCE [LARGE SCALE GENOMIC DNA]</scope>
    <source>
        <strain evidence="1 2">CCM 4253</strain>
    </source>
</reference>
<proteinExistence type="predicted"/>